<comment type="caution">
    <text evidence="1">The sequence shown here is derived from an EMBL/GenBank/DDBJ whole genome shotgun (WGS) entry which is preliminary data.</text>
</comment>
<protein>
    <submittedName>
        <fullName evidence="1">Uncharacterized protein</fullName>
    </submittedName>
</protein>
<keyword evidence="2" id="KW-1185">Reference proteome</keyword>
<organism evidence="1 2">
    <name type="scientific">Austropuccinia psidii MF-1</name>
    <dbReference type="NCBI Taxonomy" id="1389203"/>
    <lineage>
        <taxon>Eukaryota</taxon>
        <taxon>Fungi</taxon>
        <taxon>Dikarya</taxon>
        <taxon>Basidiomycota</taxon>
        <taxon>Pucciniomycotina</taxon>
        <taxon>Pucciniomycetes</taxon>
        <taxon>Pucciniales</taxon>
        <taxon>Sphaerophragmiaceae</taxon>
        <taxon>Austropuccinia</taxon>
    </lineage>
</organism>
<gene>
    <name evidence="1" type="ORF">O181_128374</name>
</gene>
<dbReference type="Proteomes" id="UP000765509">
    <property type="component" value="Unassembled WGS sequence"/>
</dbReference>
<dbReference type="OrthoDB" id="3929326at2759"/>
<name>A0A9Q3KX27_9BASI</name>
<dbReference type="EMBL" id="AVOT02131359">
    <property type="protein sequence ID" value="MBW0588659.1"/>
    <property type="molecule type" value="Genomic_DNA"/>
</dbReference>
<sequence length="120" mass="13615">MIGNNAVKVRLTEEISRKHPALPVSLVKPYFQTGEDKFPSRKKTSTPPDIVEIEGSPCSVKNIINYRKIRVNGKDQRKYLVGFKNHTADKDKCLVEDSIPDGSLHLRIFRASGRNEQSHQ</sequence>
<reference evidence="1" key="1">
    <citation type="submission" date="2021-03" db="EMBL/GenBank/DDBJ databases">
        <title>Draft genome sequence of rust myrtle Austropuccinia psidii MF-1, a brazilian biotype.</title>
        <authorList>
            <person name="Quecine M.C."/>
            <person name="Pachon D.M.R."/>
            <person name="Bonatelli M.L."/>
            <person name="Correr F.H."/>
            <person name="Franceschini L.M."/>
            <person name="Leite T.F."/>
            <person name="Margarido G.R.A."/>
            <person name="Almeida C.A."/>
            <person name="Ferrarezi J.A."/>
            <person name="Labate C.A."/>
        </authorList>
    </citation>
    <scope>NUCLEOTIDE SEQUENCE</scope>
    <source>
        <strain evidence="1">MF-1</strain>
    </source>
</reference>
<proteinExistence type="predicted"/>
<evidence type="ECO:0000313" key="2">
    <source>
        <dbReference type="Proteomes" id="UP000765509"/>
    </source>
</evidence>
<dbReference type="AlphaFoldDB" id="A0A9Q3KX27"/>
<accession>A0A9Q3KX27</accession>
<evidence type="ECO:0000313" key="1">
    <source>
        <dbReference type="EMBL" id="MBW0588659.1"/>
    </source>
</evidence>